<organism evidence="2 3">
    <name type="scientific">Thorsellia kenyensis</name>
    <dbReference type="NCBI Taxonomy" id="1549888"/>
    <lineage>
        <taxon>Bacteria</taxon>
        <taxon>Pseudomonadati</taxon>
        <taxon>Pseudomonadota</taxon>
        <taxon>Gammaproteobacteria</taxon>
        <taxon>Enterobacterales</taxon>
        <taxon>Thorselliaceae</taxon>
        <taxon>Thorsellia</taxon>
    </lineage>
</organism>
<dbReference type="Pfam" id="PF07178">
    <property type="entry name" value="TraL"/>
    <property type="match status" value="1"/>
</dbReference>
<protein>
    <submittedName>
        <fullName evidence="2">Type IV conjugative transfer system protein TraL</fullName>
    </submittedName>
</protein>
<proteinExistence type="predicted"/>
<name>A0ABV6CDA8_9GAMM</name>
<dbReference type="NCBIfam" id="TIGR02762">
    <property type="entry name" value="TraL_TIGR"/>
    <property type="match status" value="1"/>
</dbReference>
<accession>A0ABV6CDA8</accession>
<dbReference type="EMBL" id="JBHLXE010000111">
    <property type="protein sequence ID" value="MFC0180966.1"/>
    <property type="molecule type" value="Genomic_DNA"/>
</dbReference>
<keyword evidence="3" id="KW-1185">Reference proteome</keyword>
<dbReference type="RefSeq" id="WP_385878279.1">
    <property type="nucleotide sequence ID" value="NZ_JBHLXE010000111.1"/>
</dbReference>
<evidence type="ECO:0000313" key="3">
    <source>
        <dbReference type="Proteomes" id="UP001589758"/>
    </source>
</evidence>
<dbReference type="InterPro" id="IPR009838">
    <property type="entry name" value="T4SS_TraL"/>
</dbReference>
<gene>
    <name evidence="2" type="primary">traL</name>
    <name evidence="2" type="ORF">ACFFIT_12875</name>
</gene>
<keyword evidence="1" id="KW-1133">Transmembrane helix</keyword>
<keyword evidence="1" id="KW-0812">Transmembrane</keyword>
<sequence>MTLQLIEIPSYIDEPPHFLLWSADEMAPILLGLVLGIFIEQAFVLTALGLVFTKLYRRFRNGKPDGYLLHYMYWKGVLPLNAKSIPNPFVRSYYP</sequence>
<reference evidence="2 3" key="1">
    <citation type="submission" date="2024-09" db="EMBL/GenBank/DDBJ databases">
        <authorList>
            <person name="Sun Q."/>
            <person name="Mori K."/>
        </authorList>
    </citation>
    <scope>NUCLEOTIDE SEQUENCE [LARGE SCALE GENOMIC DNA]</scope>
    <source>
        <strain evidence="2 3">CCM 8545</strain>
    </source>
</reference>
<evidence type="ECO:0000313" key="2">
    <source>
        <dbReference type="EMBL" id="MFC0180966.1"/>
    </source>
</evidence>
<evidence type="ECO:0000256" key="1">
    <source>
        <dbReference type="SAM" id="Phobius"/>
    </source>
</evidence>
<feature type="transmembrane region" description="Helical" evidence="1">
    <location>
        <begin position="29"/>
        <end position="53"/>
    </location>
</feature>
<comment type="caution">
    <text evidence="2">The sequence shown here is derived from an EMBL/GenBank/DDBJ whole genome shotgun (WGS) entry which is preliminary data.</text>
</comment>
<dbReference type="Proteomes" id="UP001589758">
    <property type="component" value="Unassembled WGS sequence"/>
</dbReference>
<keyword evidence="1" id="KW-0472">Membrane</keyword>